<feature type="non-terminal residue" evidence="2">
    <location>
        <position position="496"/>
    </location>
</feature>
<dbReference type="InterPro" id="IPR006944">
    <property type="entry name" value="Phage/GTA_portal"/>
</dbReference>
<dbReference type="AlphaFoldDB" id="A0A0F9L2I5"/>
<dbReference type="EMBL" id="LAZR01006900">
    <property type="protein sequence ID" value="KKM88879.1"/>
    <property type="molecule type" value="Genomic_DNA"/>
</dbReference>
<sequence>MKMPWAVSKSDREIVETLEDVYGKGIVQMKAPGFGGLLTLIRSRASTAPPRGQIELLNSYATQPWVRAVVGKISEGVASAEWQAFRSPGTDGGERSRNARAYTRALPRSRTRMRKQMDFEPLPSHAILDLLDAGNYFHEGYILAELTQVHQELVGEGFWLKERDGRGQPVALWNIPPAWVAQTPVPGTAIDFFTLRTEGEITPVPASEMIWFQKPSALTPYKRGIGVGNALADEMDIDEYTAKMIKQFMIGGAMPDILITAEGLKPDATKRLEEDWIQKNQGFWRRFKPYFINKKVEVVKLTSSFKDLQLDKLRTAQRDIIVHTWGVSPEIMGIVENSNRATIEGAFFQFSRWVLVPRLEFKRVTLQARLVPDFGDPSLVLDYVSPVEEDREHVLKVMVARPDAFLIDEWREEAGRGELEEGAGKIFATHITTRYVTELIPAGDPDPDPDPDADADARIRSRKEDDDAEDEERANALARAARDAVDPQEIEDEMRP</sequence>
<feature type="compositionally biased region" description="Acidic residues" evidence="1">
    <location>
        <begin position="486"/>
        <end position="496"/>
    </location>
</feature>
<reference evidence="2" key="1">
    <citation type="journal article" date="2015" name="Nature">
        <title>Complex archaea that bridge the gap between prokaryotes and eukaryotes.</title>
        <authorList>
            <person name="Spang A."/>
            <person name="Saw J.H."/>
            <person name="Jorgensen S.L."/>
            <person name="Zaremba-Niedzwiedzka K."/>
            <person name="Martijn J."/>
            <person name="Lind A.E."/>
            <person name="van Eijk R."/>
            <person name="Schleper C."/>
            <person name="Guy L."/>
            <person name="Ettema T.J."/>
        </authorList>
    </citation>
    <scope>NUCLEOTIDE SEQUENCE</scope>
</reference>
<comment type="caution">
    <text evidence="2">The sequence shown here is derived from an EMBL/GenBank/DDBJ whole genome shotgun (WGS) entry which is preliminary data.</text>
</comment>
<evidence type="ECO:0000256" key="1">
    <source>
        <dbReference type="SAM" id="MobiDB-lite"/>
    </source>
</evidence>
<feature type="compositionally biased region" description="Acidic residues" evidence="1">
    <location>
        <begin position="445"/>
        <end position="454"/>
    </location>
</feature>
<proteinExistence type="predicted"/>
<evidence type="ECO:0000313" key="2">
    <source>
        <dbReference type="EMBL" id="KKM88879.1"/>
    </source>
</evidence>
<name>A0A0F9L2I5_9ZZZZ</name>
<feature type="compositionally biased region" description="Basic and acidic residues" evidence="1">
    <location>
        <begin position="455"/>
        <end position="465"/>
    </location>
</feature>
<evidence type="ECO:0008006" key="3">
    <source>
        <dbReference type="Google" id="ProtNLM"/>
    </source>
</evidence>
<feature type="region of interest" description="Disordered" evidence="1">
    <location>
        <begin position="439"/>
        <end position="496"/>
    </location>
</feature>
<dbReference type="Pfam" id="PF04860">
    <property type="entry name" value="Phage_portal"/>
    <property type="match status" value="1"/>
</dbReference>
<organism evidence="2">
    <name type="scientific">marine sediment metagenome</name>
    <dbReference type="NCBI Taxonomy" id="412755"/>
    <lineage>
        <taxon>unclassified sequences</taxon>
        <taxon>metagenomes</taxon>
        <taxon>ecological metagenomes</taxon>
    </lineage>
</organism>
<protein>
    <recommendedName>
        <fullName evidence="3">Phage portal protein</fullName>
    </recommendedName>
</protein>
<accession>A0A0F9L2I5</accession>
<gene>
    <name evidence="2" type="ORF">LCGC14_1254220</name>
</gene>